<protein>
    <submittedName>
        <fullName evidence="8">Tripartite motif-containing protein 3-like 2</fullName>
    </submittedName>
</protein>
<feature type="compositionally biased region" description="Basic and acidic residues" evidence="6">
    <location>
        <begin position="312"/>
        <end position="326"/>
    </location>
</feature>
<accession>A0A8J5N1A9</accession>
<keyword evidence="1" id="KW-0479">Metal-binding</keyword>
<dbReference type="InterPro" id="IPR052667">
    <property type="entry name" value="E3_ubiquitin-ligase_RING"/>
</dbReference>
<dbReference type="PROSITE" id="PS00518">
    <property type="entry name" value="ZF_RING_1"/>
    <property type="match status" value="1"/>
</dbReference>
<feature type="non-terminal residue" evidence="8">
    <location>
        <position position="346"/>
    </location>
</feature>
<dbReference type="PANTHER" id="PTHR47156:SF10">
    <property type="entry name" value="E3 UBIQUITIN-PROTEIN LIGASE TRIM-21-RELATED"/>
    <property type="match status" value="1"/>
</dbReference>
<evidence type="ECO:0000313" key="9">
    <source>
        <dbReference type="Proteomes" id="UP000747542"/>
    </source>
</evidence>
<feature type="domain" description="RING-type" evidence="7">
    <location>
        <begin position="11"/>
        <end position="56"/>
    </location>
</feature>
<feature type="coiled-coil region" evidence="5">
    <location>
        <begin position="203"/>
        <end position="230"/>
    </location>
</feature>
<dbReference type="SUPFAM" id="SSF57845">
    <property type="entry name" value="B-box zinc-binding domain"/>
    <property type="match status" value="1"/>
</dbReference>
<sequence length="346" mass="38959">MADKKDDPRDCKVCFMKFDSEARRPRVLVSCGHSFCSVCITNLIKDNSTLLCPSCRAEQGLTCAEQLPVNFGLLELVDSDKDSSSDSLVADRTSSTNFESTGKVPVLNAGHCEEHGQYKLFRCTTCAQYICHVCTVVEHPNSTCTVISVKKALEDLKELHKGVISSELSDLEEVTDHLETYDAYLATWIGDHEDHICQLSAELQLHNDIIQELQEEREKIKVVLDDGQHKKECLKASQDHLEASNTVQDVSDAVDETLHCQTVTKYWNLQCTEQFPKKALISSSLKMHAVTAFALDMMKNYDNENTEEDKDEDRNIDNNTDDDKAISEQVSSLSIKEKLIEVMQEK</sequence>
<dbReference type="GO" id="GO:0008270">
    <property type="term" value="F:zinc ion binding"/>
    <property type="evidence" value="ECO:0007669"/>
    <property type="project" value="UniProtKB-KW"/>
</dbReference>
<evidence type="ECO:0000313" key="8">
    <source>
        <dbReference type="EMBL" id="KAG7171382.1"/>
    </source>
</evidence>
<dbReference type="PANTHER" id="PTHR47156">
    <property type="entry name" value="PROTEIN CBG20824"/>
    <property type="match status" value="1"/>
</dbReference>
<evidence type="ECO:0000259" key="7">
    <source>
        <dbReference type="PROSITE" id="PS50089"/>
    </source>
</evidence>
<proteinExistence type="predicted"/>
<comment type="caution">
    <text evidence="8">The sequence shown here is derived from an EMBL/GenBank/DDBJ whole genome shotgun (WGS) entry which is preliminary data.</text>
</comment>
<dbReference type="EMBL" id="JAHLQT010012382">
    <property type="protein sequence ID" value="KAG7171382.1"/>
    <property type="molecule type" value="Genomic_DNA"/>
</dbReference>
<gene>
    <name evidence="8" type="primary">Trim3-L2</name>
    <name evidence="8" type="ORF">Hamer_G022580</name>
</gene>
<keyword evidence="3" id="KW-0862">Zinc</keyword>
<feature type="region of interest" description="Disordered" evidence="6">
    <location>
        <begin position="304"/>
        <end position="328"/>
    </location>
</feature>
<dbReference type="Proteomes" id="UP000747542">
    <property type="component" value="Unassembled WGS sequence"/>
</dbReference>
<keyword evidence="5" id="KW-0175">Coiled coil</keyword>
<evidence type="ECO:0000256" key="1">
    <source>
        <dbReference type="ARBA" id="ARBA00022723"/>
    </source>
</evidence>
<reference evidence="8" key="1">
    <citation type="journal article" date="2021" name="Sci. Adv.">
        <title>The American lobster genome reveals insights on longevity, neural, and immune adaptations.</title>
        <authorList>
            <person name="Polinski J.M."/>
            <person name="Zimin A.V."/>
            <person name="Clark K.F."/>
            <person name="Kohn A.B."/>
            <person name="Sadowski N."/>
            <person name="Timp W."/>
            <person name="Ptitsyn A."/>
            <person name="Khanna P."/>
            <person name="Romanova D.Y."/>
            <person name="Williams P."/>
            <person name="Greenwood S.J."/>
            <person name="Moroz L.L."/>
            <person name="Walt D.R."/>
            <person name="Bodnar A.G."/>
        </authorList>
    </citation>
    <scope>NUCLEOTIDE SEQUENCE</scope>
    <source>
        <strain evidence="8">GMGI-L3</strain>
    </source>
</reference>
<dbReference type="AlphaFoldDB" id="A0A8J5N1A9"/>
<dbReference type="InterPro" id="IPR017907">
    <property type="entry name" value="Znf_RING_CS"/>
</dbReference>
<evidence type="ECO:0000256" key="4">
    <source>
        <dbReference type="PROSITE-ProRule" id="PRU00175"/>
    </source>
</evidence>
<evidence type="ECO:0000256" key="5">
    <source>
        <dbReference type="SAM" id="Coils"/>
    </source>
</evidence>
<dbReference type="SMART" id="SM00184">
    <property type="entry name" value="RING"/>
    <property type="match status" value="1"/>
</dbReference>
<dbReference type="InterPro" id="IPR001841">
    <property type="entry name" value="Znf_RING"/>
</dbReference>
<keyword evidence="9" id="KW-1185">Reference proteome</keyword>
<organism evidence="8 9">
    <name type="scientific">Homarus americanus</name>
    <name type="common">American lobster</name>
    <dbReference type="NCBI Taxonomy" id="6706"/>
    <lineage>
        <taxon>Eukaryota</taxon>
        <taxon>Metazoa</taxon>
        <taxon>Ecdysozoa</taxon>
        <taxon>Arthropoda</taxon>
        <taxon>Crustacea</taxon>
        <taxon>Multicrustacea</taxon>
        <taxon>Malacostraca</taxon>
        <taxon>Eumalacostraca</taxon>
        <taxon>Eucarida</taxon>
        <taxon>Decapoda</taxon>
        <taxon>Pleocyemata</taxon>
        <taxon>Astacidea</taxon>
        <taxon>Nephropoidea</taxon>
        <taxon>Nephropidae</taxon>
        <taxon>Homarus</taxon>
    </lineage>
</organism>
<dbReference type="Gene3D" id="3.30.160.60">
    <property type="entry name" value="Classic Zinc Finger"/>
    <property type="match status" value="1"/>
</dbReference>
<evidence type="ECO:0000256" key="2">
    <source>
        <dbReference type="ARBA" id="ARBA00022771"/>
    </source>
</evidence>
<dbReference type="Gene3D" id="3.30.40.10">
    <property type="entry name" value="Zinc/RING finger domain, C3HC4 (zinc finger)"/>
    <property type="match status" value="1"/>
</dbReference>
<dbReference type="SUPFAM" id="SSF57850">
    <property type="entry name" value="RING/U-box"/>
    <property type="match status" value="1"/>
</dbReference>
<name>A0A8J5N1A9_HOMAM</name>
<keyword evidence="2 4" id="KW-0863">Zinc-finger</keyword>
<dbReference type="InterPro" id="IPR013083">
    <property type="entry name" value="Znf_RING/FYVE/PHD"/>
</dbReference>
<evidence type="ECO:0000256" key="6">
    <source>
        <dbReference type="SAM" id="MobiDB-lite"/>
    </source>
</evidence>
<evidence type="ECO:0000256" key="3">
    <source>
        <dbReference type="ARBA" id="ARBA00022833"/>
    </source>
</evidence>
<dbReference type="InterPro" id="IPR027370">
    <property type="entry name" value="Znf-RING_euk"/>
</dbReference>
<dbReference type="Pfam" id="PF13445">
    <property type="entry name" value="zf-RING_UBOX"/>
    <property type="match status" value="1"/>
</dbReference>
<dbReference type="PROSITE" id="PS50089">
    <property type="entry name" value="ZF_RING_2"/>
    <property type="match status" value="1"/>
</dbReference>